<feature type="non-terminal residue" evidence="1">
    <location>
        <position position="1"/>
    </location>
</feature>
<organism evidence="1 2">
    <name type="scientific">Macrostomum lignano</name>
    <dbReference type="NCBI Taxonomy" id="282301"/>
    <lineage>
        <taxon>Eukaryota</taxon>
        <taxon>Metazoa</taxon>
        <taxon>Spiralia</taxon>
        <taxon>Lophotrochozoa</taxon>
        <taxon>Platyhelminthes</taxon>
        <taxon>Rhabditophora</taxon>
        <taxon>Macrostomorpha</taxon>
        <taxon>Macrostomida</taxon>
        <taxon>Macrostomidae</taxon>
        <taxon>Macrostomum</taxon>
    </lineage>
</organism>
<evidence type="ECO:0000313" key="1">
    <source>
        <dbReference type="EMBL" id="PAA82783.1"/>
    </source>
</evidence>
<reference evidence="1 2" key="1">
    <citation type="submission" date="2017-06" db="EMBL/GenBank/DDBJ databases">
        <title>A platform for efficient transgenesis in Macrostomum lignano, a flatworm model organism for stem cell research.</title>
        <authorList>
            <person name="Berezikov E."/>
        </authorList>
    </citation>
    <scope>NUCLEOTIDE SEQUENCE [LARGE SCALE GENOMIC DNA]</scope>
    <source>
        <strain evidence="1">DV1</strain>
        <tissue evidence="1">Whole organism</tissue>
    </source>
</reference>
<sequence>FCLSNQLLTKNVELCESARPKFLISGLSTEELNWVSSESATRYLRELSGEFARQLDAEEIQILSEDQDHRG</sequence>
<accession>A0A267G9S4</accession>
<evidence type="ECO:0000313" key="2">
    <source>
        <dbReference type="Proteomes" id="UP000215902"/>
    </source>
</evidence>
<proteinExistence type="predicted"/>
<gene>
    <name evidence="1" type="ORF">BOX15_Mlig009560g1</name>
</gene>
<comment type="caution">
    <text evidence="1">The sequence shown here is derived from an EMBL/GenBank/DDBJ whole genome shotgun (WGS) entry which is preliminary data.</text>
</comment>
<dbReference type="EMBL" id="NIVC01000452">
    <property type="protein sequence ID" value="PAA82783.1"/>
    <property type="molecule type" value="Genomic_DNA"/>
</dbReference>
<dbReference type="AlphaFoldDB" id="A0A267G9S4"/>
<dbReference type="Proteomes" id="UP000215902">
    <property type="component" value="Unassembled WGS sequence"/>
</dbReference>
<name>A0A267G9S4_9PLAT</name>
<keyword evidence="2" id="KW-1185">Reference proteome</keyword>
<protein>
    <submittedName>
        <fullName evidence="1">Uncharacterized protein</fullName>
    </submittedName>
</protein>